<dbReference type="Proteomes" id="UP000712157">
    <property type="component" value="Unassembled WGS sequence"/>
</dbReference>
<evidence type="ECO:0000313" key="3">
    <source>
        <dbReference type="Proteomes" id="UP000712157"/>
    </source>
</evidence>
<gene>
    <name evidence="2" type="ORF">KTH89_14070</name>
</gene>
<sequence>MRSSRKEVRGRTIPPAKGRVNKRFLIAAAGLAVMILGLCLIFLLSKASGIRSDSSGVVFITEGGTVKEVTIDGHFPFRNVIPTLEESTVRGIDGTVIEEIKTYTLEDEFSPTMQGTMKIYIETADDMTKTYVLKFADRDITITDGRVVEP</sequence>
<dbReference type="RefSeq" id="WP_158346361.1">
    <property type="nucleotide sequence ID" value="NZ_JAHQCW010000023.1"/>
</dbReference>
<keyword evidence="1" id="KW-0812">Transmembrane</keyword>
<protein>
    <submittedName>
        <fullName evidence="2">Uncharacterized protein</fullName>
    </submittedName>
</protein>
<keyword evidence="1" id="KW-0472">Membrane</keyword>
<accession>A0A949JZY6</accession>
<keyword evidence="3" id="KW-1185">Reference proteome</keyword>
<reference evidence="2" key="1">
    <citation type="submission" date="2021-06" db="EMBL/GenBank/DDBJ databases">
        <title>Description of novel taxa of the family Lachnospiraceae.</title>
        <authorList>
            <person name="Chaplin A.V."/>
            <person name="Sokolova S.R."/>
            <person name="Pikina A.P."/>
            <person name="Korzhanova M."/>
            <person name="Belova V."/>
            <person name="Korostin D."/>
            <person name="Efimov B.A."/>
        </authorList>
    </citation>
    <scope>NUCLEOTIDE SEQUENCE</scope>
    <source>
        <strain evidence="2">ASD5720</strain>
    </source>
</reference>
<proteinExistence type="predicted"/>
<dbReference type="AlphaFoldDB" id="A0A949JZY6"/>
<name>A0A949JZY6_9FIRM</name>
<evidence type="ECO:0000256" key="1">
    <source>
        <dbReference type="SAM" id="Phobius"/>
    </source>
</evidence>
<dbReference type="EMBL" id="JAHQCW010000023">
    <property type="protein sequence ID" value="MBU9737669.1"/>
    <property type="molecule type" value="Genomic_DNA"/>
</dbReference>
<keyword evidence="1" id="KW-1133">Transmembrane helix</keyword>
<comment type="caution">
    <text evidence="2">The sequence shown here is derived from an EMBL/GenBank/DDBJ whole genome shotgun (WGS) entry which is preliminary data.</text>
</comment>
<feature type="transmembrane region" description="Helical" evidence="1">
    <location>
        <begin position="24"/>
        <end position="44"/>
    </location>
</feature>
<evidence type="ECO:0000313" key="2">
    <source>
        <dbReference type="EMBL" id="MBU9737669.1"/>
    </source>
</evidence>
<organism evidence="2 3">
    <name type="scientific">Diplocloster agilis</name>
    <dbReference type="NCBI Taxonomy" id="2850323"/>
    <lineage>
        <taxon>Bacteria</taxon>
        <taxon>Bacillati</taxon>
        <taxon>Bacillota</taxon>
        <taxon>Clostridia</taxon>
        <taxon>Lachnospirales</taxon>
        <taxon>Lachnospiraceae</taxon>
        <taxon>Diplocloster</taxon>
    </lineage>
</organism>